<dbReference type="PROSITE" id="PS50294">
    <property type="entry name" value="WD_REPEATS_REGION"/>
    <property type="match status" value="1"/>
</dbReference>
<evidence type="ECO:0000256" key="1">
    <source>
        <dbReference type="ARBA" id="ARBA00022574"/>
    </source>
</evidence>
<dbReference type="EMBL" id="GL451549">
    <property type="protein sequence ID" value="EFN79064.1"/>
    <property type="molecule type" value="Genomic_DNA"/>
</dbReference>
<keyword evidence="2" id="KW-0677">Repeat</keyword>
<dbReference type="InterPro" id="IPR036322">
    <property type="entry name" value="WD40_repeat_dom_sf"/>
</dbReference>
<evidence type="ECO:0000256" key="3">
    <source>
        <dbReference type="PROSITE-ProRule" id="PRU00221"/>
    </source>
</evidence>
<dbReference type="Pfam" id="PF00400">
    <property type="entry name" value="WD40"/>
    <property type="match status" value="2"/>
</dbReference>
<dbReference type="SUPFAM" id="SSF50978">
    <property type="entry name" value="WD40 repeat-like"/>
    <property type="match status" value="1"/>
</dbReference>
<protein>
    <submittedName>
        <fullName evidence="4">Striatin-3</fullName>
    </submittedName>
</protein>
<evidence type="ECO:0000256" key="2">
    <source>
        <dbReference type="ARBA" id="ARBA00022737"/>
    </source>
</evidence>
<dbReference type="InterPro" id="IPR019775">
    <property type="entry name" value="WD40_repeat_CS"/>
</dbReference>
<dbReference type="STRING" id="610380.E2BZ25"/>
<dbReference type="PROSITE" id="PS50082">
    <property type="entry name" value="WD_REPEATS_2"/>
    <property type="match status" value="1"/>
</dbReference>
<organism evidence="5">
    <name type="scientific">Harpegnathos saltator</name>
    <name type="common">Jerdon's jumping ant</name>
    <dbReference type="NCBI Taxonomy" id="610380"/>
    <lineage>
        <taxon>Eukaryota</taxon>
        <taxon>Metazoa</taxon>
        <taxon>Ecdysozoa</taxon>
        <taxon>Arthropoda</taxon>
        <taxon>Hexapoda</taxon>
        <taxon>Insecta</taxon>
        <taxon>Pterygota</taxon>
        <taxon>Neoptera</taxon>
        <taxon>Endopterygota</taxon>
        <taxon>Hymenoptera</taxon>
        <taxon>Apocrita</taxon>
        <taxon>Aculeata</taxon>
        <taxon>Formicoidea</taxon>
        <taxon>Formicidae</taxon>
        <taxon>Ponerinae</taxon>
        <taxon>Ponerini</taxon>
        <taxon>Harpegnathos</taxon>
    </lineage>
</organism>
<feature type="repeat" description="WD" evidence="3">
    <location>
        <begin position="19"/>
        <end position="52"/>
    </location>
</feature>
<dbReference type="AlphaFoldDB" id="E2BZ25"/>
<dbReference type="Proteomes" id="UP000008237">
    <property type="component" value="Unassembled WGS sequence"/>
</dbReference>
<gene>
    <name evidence="4" type="ORF">EAI_03847</name>
</gene>
<dbReference type="PANTHER" id="PTHR15653">
    <property type="entry name" value="STRIATIN"/>
    <property type="match status" value="1"/>
</dbReference>
<evidence type="ECO:0000313" key="4">
    <source>
        <dbReference type="EMBL" id="EFN79064.1"/>
    </source>
</evidence>
<dbReference type="InParanoid" id="E2BZ25"/>
<reference evidence="4 5" key="1">
    <citation type="journal article" date="2010" name="Science">
        <title>Genomic comparison of the ants Camponotus floridanus and Harpegnathos saltator.</title>
        <authorList>
            <person name="Bonasio R."/>
            <person name="Zhang G."/>
            <person name="Ye C."/>
            <person name="Mutti N.S."/>
            <person name="Fang X."/>
            <person name="Qin N."/>
            <person name="Donahue G."/>
            <person name="Yang P."/>
            <person name="Li Q."/>
            <person name="Li C."/>
            <person name="Zhang P."/>
            <person name="Huang Z."/>
            <person name="Berger S.L."/>
            <person name="Reinberg D."/>
            <person name="Wang J."/>
            <person name="Liebig J."/>
        </authorList>
    </citation>
    <scope>NUCLEOTIDE SEQUENCE [LARGE SCALE GENOMIC DNA]</scope>
    <source>
        <strain evidence="4 5">R22 G/1</strain>
    </source>
</reference>
<dbReference type="PROSITE" id="PS00678">
    <property type="entry name" value="WD_REPEATS_1"/>
    <property type="match status" value="1"/>
</dbReference>
<keyword evidence="1 3" id="KW-0853">WD repeat</keyword>
<sequence>MVSTTKETFGKTWNAKYTLRSHFEAVRALVFHSANPLLITASDDRILKLWNLHKTIPAKKSASLDVKPLYTFRSYTEPVLCLAMYSTGNRCYSGGLDGMIHCWTLSLANIDPYDSYELNVFSHTLTGHTNSV</sequence>
<evidence type="ECO:0000313" key="5">
    <source>
        <dbReference type="Proteomes" id="UP000008237"/>
    </source>
</evidence>
<proteinExistence type="predicted"/>
<dbReference type="InterPro" id="IPR051488">
    <property type="entry name" value="WD_repeat_striatin"/>
</dbReference>
<dbReference type="InterPro" id="IPR015943">
    <property type="entry name" value="WD40/YVTN_repeat-like_dom_sf"/>
</dbReference>
<dbReference type="OrthoDB" id="727118at2759"/>
<dbReference type="SMART" id="SM00320">
    <property type="entry name" value="WD40"/>
    <property type="match status" value="2"/>
</dbReference>
<dbReference type="InterPro" id="IPR001680">
    <property type="entry name" value="WD40_rpt"/>
</dbReference>
<accession>E2BZ25</accession>
<dbReference type="Gene3D" id="2.130.10.10">
    <property type="entry name" value="YVTN repeat-like/Quinoprotein amine dehydrogenase"/>
    <property type="match status" value="1"/>
</dbReference>
<name>E2BZ25_HARSA</name>
<dbReference type="PANTHER" id="PTHR15653:SF0">
    <property type="entry name" value="CONNECTOR OF KINASE TO AP-1, ISOFORM E"/>
    <property type="match status" value="1"/>
</dbReference>
<keyword evidence="5" id="KW-1185">Reference proteome</keyword>